<evidence type="ECO:0000313" key="9">
    <source>
        <dbReference type="Proteomes" id="UP000311713"/>
    </source>
</evidence>
<comment type="pathway">
    <text evidence="2">Siderophore biosynthesis; mycobactin biosynthesis.</text>
</comment>
<dbReference type="OrthoDB" id="9087497at2"/>
<dbReference type="Gene3D" id="3.40.630.30">
    <property type="match status" value="1"/>
</dbReference>
<feature type="compositionally biased region" description="Basic and acidic residues" evidence="6">
    <location>
        <begin position="15"/>
        <end position="25"/>
    </location>
</feature>
<dbReference type="SUPFAM" id="SSF55729">
    <property type="entry name" value="Acyl-CoA N-acyltransferases (Nat)"/>
    <property type="match status" value="1"/>
</dbReference>
<evidence type="ECO:0000256" key="1">
    <source>
        <dbReference type="ARBA" id="ARBA00003818"/>
    </source>
</evidence>
<feature type="domain" description="N-acetyltransferase" evidence="7">
    <location>
        <begin position="63"/>
        <end position="227"/>
    </location>
</feature>
<dbReference type="PANTHER" id="PTHR31438">
    <property type="entry name" value="LYSINE N-ACYLTRANSFERASE C17G9.06C-RELATED"/>
    <property type="match status" value="1"/>
</dbReference>
<dbReference type="GO" id="GO:0016410">
    <property type="term" value="F:N-acyltransferase activity"/>
    <property type="evidence" value="ECO:0007669"/>
    <property type="project" value="TreeGrafter"/>
</dbReference>
<dbReference type="InterPro" id="IPR019432">
    <property type="entry name" value="Acyltransferase_MbtK/IucB-like"/>
</dbReference>
<dbReference type="InterPro" id="IPR000182">
    <property type="entry name" value="GNAT_dom"/>
</dbReference>
<feature type="compositionally biased region" description="Low complexity" evidence="6">
    <location>
        <begin position="1"/>
        <end position="14"/>
    </location>
</feature>
<keyword evidence="9" id="KW-1185">Reference proteome</keyword>
<evidence type="ECO:0000259" key="7">
    <source>
        <dbReference type="PROSITE" id="PS51186"/>
    </source>
</evidence>
<dbReference type="Pfam" id="PF13523">
    <property type="entry name" value="Acetyltransf_8"/>
    <property type="match status" value="1"/>
</dbReference>
<reference evidence="8 9" key="1">
    <citation type="submission" date="2019-06" db="EMBL/GenBank/DDBJ databases">
        <title>Draft genome of Streptomyces sedi sp. JCM16909.</title>
        <authorList>
            <person name="Klykleung N."/>
            <person name="Tanasupawat S."/>
            <person name="Kudo T."/>
            <person name="Yuki M."/>
            <person name="Ohkuma M."/>
        </authorList>
    </citation>
    <scope>NUCLEOTIDE SEQUENCE [LARGE SCALE GENOMIC DNA]</scope>
    <source>
        <strain evidence="8 9">JCM 16909</strain>
    </source>
</reference>
<gene>
    <name evidence="8" type="ORF">FH715_09590</name>
</gene>
<name>A0A5C4V9Z9_9ACTN</name>
<keyword evidence="8" id="KW-0808">Transferase</keyword>
<dbReference type="PANTHER" id="PTHR31438:SF1">
    <property type="entry name" value="LYSINE N-ACYLTRANSFERASE C17G9.06C-RELATED"/>
    <property type="match status" value="1"/>
</dbReference>
<sequence>MAAVADARAGARGPAGREPRSDGRSRSVTTPSTSPPDGSPTALVEPLAGLADRPARPTVAGSFLLRPVDPERDLPLLSDWMNDPAVDAFWQLAGPVERTAEQLRRQLVPGGHSLPCLGLLDGRPMSYWEVYRADLDPLAAHYPALPHDMGLHLAIGFAADRGRGLGSVLLRAVADAVLERAPRATRVVAEPDVRNVASLAAFRAAGFRKTAELRLPDKRAALLVRRR</sequence>
<keyword evidence="4" id="KW-0046">Antibiotic resistance</keyword>
<dbReference type="SMART" id="SM01006">
    <property type="entry name" value="AlcB"/>
    <property type="match status" value="1"/>
</dbReference>
<evidence type="ECO:0000256" key="5">
    <source>
        <dbReference type="ARBA" id="ARBA00031122"/>
    </source>
</evidence>
<evidence type="ECO:0000256" key="2">
    <source>
        <dbReference type="ARBA" id="ARBA00005102"/>
    </source>
</evidence>
<dbReference type="InterPro" id="IPR016181">
    <property type="entry name" value="Acyl_CoA_acyltransferase"/>
</dbReference>
<dbReference type="EMBL" id="VDGT01000005">
    <property type="protein sequence ID" value="TNM31779.1"/>
    <property type="molecule type" value="Genomic_DNA"/>
</dbReference>
<accession>A0A5C4V9Z9</accession>
<organism evidence="8 9">
    <name type="scientific">Streptomyces sedi</name>
    <dbReference type="NCBI Taxonomy" id="555059"/>
    <lineage>
        <taxon>Bacteria</taxon>
        <taxon>Bacillati</taxon>
        <taxon>Actinomycetota</taxon>
        <taxon>Actinomycetes</taxon>
        <taxon>Kitasatosporales</taxon>
        <taxon>Streptomycetaceae</taxon>
        <taxon>Streptomyces</taxon>
    </lineage>
</organism>
<evidence type="ECO:0000256" key="3">
    <source>
        <dbReference type="ARBA" id="ARBA00020586"/>
    </source>
</evidence>
<dbReference type="Proteomes" id="UP000311713">
    <property type="component" value="Unassembled WGS sequence"/>
</dbReference>
<dbReference type="PROSITE" id="PS51186">
    <property type="entry name" value="GNAT"/>
    <property type="match status" value="1"/>
</dbReference>
<dbReference type="UniPathway" id="UPA00011"/>
<evidence type="ECO:0000256" key="6">
    <source>
        <dbReference type="SAM" id="MobiDB-lite"/>
    </source>
</evidence>
<proteinExistence type="predicted"/>
<evidence type="ECO:0000256" key="4">
    <source>
        <dbReference type="ARBA" id="ARBA00023251"/>
    </source>
</evidence>
<protein>
    <recommendedName>
        <fullName evidence="3">Lysine N-acyltransferase MbtK</fullName>
    </recommendedName>
    <alternativeName>
        <fullName evidence="5">Mycobactin synthase protein K</fullName>
    </alternativeName>
</protein>
<feature type="region of interest" description="Disordered" evidence="6">
    <location>
        <begin position="1"/>
        <end position="44"/>
    </location>
</feature>
<comment type="caution">
    <text evidence="8">The sequence shown here is derived from an EMBL/GenBank/DDBJ whole genome shotgun (WGS) entry which is preliminary data.</text>
</comment>
<comment type="function">
    <text evidence="1">Acyltransferase required for the direct transfer of medium- to long-chain fatty acyl moieties from a carrier protein (MbtL) on to the epsilon-amino group of lysine residue in the mycobactin core.</text>
</comment>
<dbReference type="GO" id="GO:0046677">
    <property type="term" value="P:response to antibiotic"/>
    <property type="evidence" value="ECO:0007669"/>
    <property type="project" value="UniProtKB-KW"/>
</dbReference>
<evidence type="ECO:0000313" key="8">
    <source>
        <dbReference type="EMBL" id="TNM31779.1"/>
    </source>
</evidence>
<dbReference type="GO" id="GO:0019290">
    <property type="term" value="P:siderophore biosynthetic process"/>
    <property type="evidence" value="ECO:0007669"/>
    <property type="project" value="InterPro"/>
</dbReference>
<dbReference type="AlphaFoldDB" id="A0A5C4V9Z9"/>